<reference evidence="2 3" key="1">
    <citation type="submission" date="2018-11" db="EMBL/GenBank/DDBJ databases">
        <title>Rufibacter latericius sp. nov., isolated from water in Baiyang Lake.</title>
        <authorList>
            <person name="Yang Y."/>
        </authorList>
    </citation>
    <scope>NUCLEOTIDE SEQUENCE [LARGE SCALE GENOMIC DNA]</scope>
    <source>
        <strain evidence="2 3">MCC P1</strain>
    </source>
</reference>
<comment type="caution">
    <text evidence="2">The sequence shown here is derived from an EMBL/GenBank/DDBJ whole genome shotgun (WGS) entry which is preliminary data.</text>
</comment>
<dbReference type="Pfam" id="PF13302">
    <property type="entry name" value="Acetyltransf_3"/>
    <property type="match status" value="1"/>
</dbReference>
<dbReference type="InterPro" id="IPR016181">
    <property type="entry name" value="Acyl_CoA_acyltransferase"/>
</dbReference>
<dbReference type="PANTHER" id="PTHR43792">
    <property type="entry name" value="GNAT FAMILY, PUTATIVE (AFU_ORTHOLOGUE AFUA_3G00765)-RELATED-RELATED"/>
    <property type="match status" value="1"/>
</dbReference>
<organism evidence="2 3">
    <name type="scientific">Rufibacter immobilis</name>
    <dbReference type="NCBI Taxonomy" id="1348778"/>
    <lineage>
        <taxon>Bacteria</taxon>
        <taxon>Pseudomonadati</taxon>
        <taxon>Bacteroidota</taxon>
        <taxon>Cytophagia</taxon>
        <taxon>Cytophagales</taxon>
        <taxon>Hymenobacteraceae</taxon>
        <taxon>Rufibacter</taxon>
    </lineage>
</organism>
<keyword evidence="2" id="KW-0808">Transferase</keyword>
<sequence>MIQIETNRLLIRPLTETQLHLYVANNGSLEKQLGVGYSPKEIAEDLADALENYFLRLVPQHREQYYFYTLWSIILKQGQVLVGDLCFKGEPDEEGEVEIGYGTYPEFQQQGIMTEAVAGLLRWCSTRPDIQTLIAETEAGNEASEKVLERNHFHRDAQTRDNTWWKCYIKDFKAADQAKTEQPLRVG</sequence>
<keyword evidence="3" id="KW-1185">Reference proteome</keyword>
<dbReference type="RefSeq" id="WP_123134078.1">
    <property type="nucleotide sequence ID" value="NZ_RJJE01000017.1"/>
</dbReference>
<dbReference type="EMBL" id="RJJE01000017">
    <property type="protein sequence ID" value="RNI27610.1"/>
    <property type="molecule type" value="Genomic_DNA"/>
</dbReference>
<name>A0A3M9MQ22_9BACT</name>
<evidence type="ECO:0000313" key="3">
    <source>
        <dbReference type="Proteomes" id="UP000271010"/>
    </source>
</evidence>
<dbReference type="SUPFAM" id="SSF55729">
    <property type="entry name" value="Acyl-CoA N-acyltransferases (Nat)"/>
    <property type="match status" value="1"/>
</dbReference>
<dbReference type="PANTHER" id="PTHR43792:SF13">
    <property type="entry name" value="ACETYLTRANSFERASE"/>
    <property type="match status" value="1"/>
</dbReference>
<dbReference type="Proteomes" id="UP000271010">
    <property type="component" value="Unassembled WGS sequence"/>
</dbReference>
<dbReference type="InterPro" id="IPR051531">
    <property type="entry name" value="N-acetyltransferase"/>
</dbReference>
<dbReference type="Gene3D" id="3.40.630.30">
    <property type="match status" value="1"/>
</dbReference>
<dbReference type="PROSITE" id="PS51186">
    <property type="entry name" value="GNAT"/>
    <property type="match status" value="1"/>
</dbReference>
<evidence type="ECO:0000313" key="2">
    <source>
        <dbReference type="EMBL" id="RNI27610.1"/>
    </source>
</evidence>
<evidence type="ECO:0000259" key="1">
    <source>
        <dbReference type="PROSITE" id="PS51186"/>
    </source>
</evidence>
<feature type="domain" description="N-acetyltransferase" evidence="1">
    <location>
        <begin position="9"/>
        <end position="170"/>
    </location>
</feature>
<dbReference type="InterPro" id="IPR000182">
    <property type="entry name" value="GNAT_dom"/>
</dbReference>
<dbReference type="GO" id="GO:0016747">
    <property type="term" value="F:acyltransferase activity, transferring groups other than amino-acyl groups"/>
    <property type="evidence" value="ECO:0007669"/>
    <property type="project" value="InterPro"/>
</dbReference>
<dbReference type="OrthoDB" id="9811523at2"/>
<protein>
    <submittedName>
        <fullName evidence="2">N-acetyltransferase</fullName>
    </submittedName>
</protein>
<proteinExistence type="predicted"/>
<accession>A0A3M9MQ22</accession>
<dbReference type="AlphaFoldDB" id="A0A3M9MQ22"/>
<gene>
    <name evidence="2" type="ORF">EFA69_15945</name>
</gene>